<dbReference type="Proteomes" id="UP000004892">
    <property type="component" value="Unassembled WGS sequence"/>
</dbReference>
<dbReference type="PANTHER" id="PTHR12358:SF106">
    <property type="entry name" value="LIPID KINASE YEGS"/>
    <property type="match status" value="1"/>
</dbReference>
<dbReference type="InterPro" id="IPR016064">
    <property type="entry name" value="NAD/diacylglycerol_kinase_sf"/>
</dbReference>
<dbReference type="Pfam" id="PF19279">
    <property type="entry name" value="YegS_C"/>
    <property type="match status" value="1"/>
</dbReference>
<dbReference type="InterPro" id="IPR045540">
    <property type="entry name" value="YegS/DAGK_C"/>
</dbReference>
<dbReference type="SMART" id="SM00046">
    <property type="entry name" value="DAGKc"/>
    <property type="match status" value="1"/>
</dbReference>
<evidence type="ECO:0000256" key="2">
    <source>
        <dbReference type="ARBA" id="ARBA00022741"/>
    </source>
</evidence>
<sequence length="304" mass="33879">MHLLFIVNPVSGAGSGKKLPEIIRFMPEYQGLDYEILFSEYAGHARILAAEAIKKKKYTHIIAVGGDGTVNEVGGALYGSEIAFGIVSIGSGNGFARHLGYSTRMKKALRQVLSGAYAYVDMLEMNGLYSLNVSGVGFDAEVAHEFNRLKRRGVFSYIYAGLKMWFRYTEQEYKITVNGKILNERCFILSFANSSQFGNNASIAPHASLKDGLVDICLLKRPKYWNLVPFLFALMSARIDKMGFYKEIQCPEALIEGNIYRVHIDGDAAFMTSPIYLKVHRAVLKTVVPKYAHQRYGDPEGSSL</sequence>
<keyword evidence="1" id="KW-0808">Transferase</keyword>
<dbReference type="GO" id="GO:0005886">
    <property type="term" value="C:plasma membrane"/>
    <property type="evidence" value="ECO:0007669"/>
    <property type="project" value="TreeGrafter"/>
</dbReference>
<dbReference type="RefSeq" id="WP_009136626.1">
    <property type="nucleotide sequence ID" value="NZ_JH594596.1"/>
</dbReference>
<dbReference type="PANTHER" id="PTHR12358">
    <property type="entry name" value="SPHINGOSINE KINASE"/>
    <property type="match status" value="1"/>
</dbReference>
<protein>
    <submittedName>
        <fullName evidence="6">YegS BmrU family lipid kinase</fullName>
    </submittedName>
</protein>
<evidence type="ECO:0000256" key="1">
    <source>
        <dbReference type="ARBA" id="ARBA00022679"/>
    </source>
</evidence>
<evidence type="ECO:0000313" key="7">
    <source>
        <dbReference type="Proteomes" id="UP000004892"/>
    </source>
</evidence>
<dbReference type="eggNOG" id="COG1597">
    <property type="taxonomic scope" value="Bacteria"/>
</dbReference>
<dbReference type="STRING" id="742817.HMPREF9449_01478"/>
<dbReference type="InterPro" id="IPR050187">
    <property type="entry name" value="Lipid_Phosphate_FormReg"/>
</dbReference>
<dbReference type="InterPro" id="IPR017438">
    <property type="entry name" value="ATP-NAD_kinase_N"/>
</dbReference>
<organism evidence="6 7">
    <name type="scientific">Odoribacter laneus YIT 12061</name>
    <dbReference type="NCBI Taxonomy" id="742817"/>
    <lineage>
        <taxon>Bacteria</taxon>
        <taxon>Pseudomonadati</taxon>
        <taxon>Bacteroidota</taxon>
        <taxon>Bacteroidia</taxon>
        <taxon>Bacteroidales</taxon>
        <taxon>Odoribacteraceae</taxon>
        <taxon>Odoribacter</taxon>
    </lineage>
</organism>
<dbReference type="Pfam" id="PF00781">
    <property type="entry name" value="DAGK_cat"/>
    <property type="match status" value="1"/>
</dbReference>
<dbReference type="AlphaFoldDB" id="H1DGU2"/>
<feature type="domain" description="DAGKc" evidence="5">
    <location>
        <begin position="1"/>
        <end position="129"/>
    </location>
</feature>
<dbReference type="PROSITE" id="PS50146">
    <property type="entry name" value="DAGK"/>
    <property type="match status" value="1"/>
</dbReference>
<proteinExistence type="predicted"/>
<reference evidence="6 7" key="1">
    <citation type="submission" date="2012-01" db="EMBL/GenBank/DDBJ databases">
        <title>The Genome Sequence of Odoribacter laneus YIT 12061.</title>
        <authorList>
            <consortium name="The Broad Institute Genome Sequencing Platform"/>
            <person name="Earl A."/>
            <person name="Ward D."/>
            <person name="Feldgarden M."/>
            <person name="Gevers D."/>
            <person name="Morotomi M."/>
            <person name="Young S.K."/>
            <person name="Zeng Q."/>
            <person name="Gargeya S."/>
            <person name="Fitzgerald M."/>
            <person name="Haas B."/>
            <person name="Abouelleil A."/>
            <person name="Alvarado L."/>
            <person name="Arachchi H.M."/>
            <person name="Berlin A."/>
            <person name="Chapman S.B."/>
            <person name="Gearin G."/>
            <person name="Goldberg J."/>
            <person name="Griggs A."/>
            <person name="Gujja S."/>
            <person name="Hansen M."/>
            <person name="Heiman D."/>
            <person name="Howarth C."/>
            <person name="Larimer J."/>
            <person name="Lui A."/>
            <person name="MacDonald P.J.P."/>
            <person name="McCowen C."/>
            <person name="Montmayeur A."/>
            <person name="Murphy C."/>
            <person name="Neiman D."/>
            <person name="Pearson M."/>
            <person name="Priest M."/>
            <person name="Roberts A."/>
            <person name="Saif S."/>
            <person name="Shea T."/>
            <person name="Sisk P."/>
            <person name="Stolte C."/>
            <person name="Sykes S."/>
            <person name="Wortman J."/>
            <person name="Nusbaum C."/>
            <person name="Birren B."/>
        </authorList>
    </citation>
    <scope>NUCLEOTIDE SEQUENCE [LARGE SCALE GENOMIC DNA]</scope>
    <source>
        <strain evidence="6 7">YIT 12061</strain>
    </source>
</reference>
<dbReference type="SUPFAM" id="SSF111331">
    <property type="entry name" value="NAD kinase/diacylglycerol kinase-like"/>
    <property type="match status" value="1"/>
</dbReference>
<keyword evidence="7" id="KW-1185">Reference proteome</keyword>
<dbReference type="GeneID" id="98069051"/>
<evidence type="ECO:0000256" key="4">
    <source>
        <dbReference type="ARBA" id="ARBA00022840"/>
    </source>
</evidence>
<dbReference type="GO" id="GO:0016301">
    <property type="term" value="F:kinase activity"/>
    <property type="evidence" value="ECO:0007669"/>
    <property type="project" value="UniProtKB-KW"/>
</dbReference>
<keyword evidence="3 6" id="KW-0418">Kinase</keyword>
<dbReference type="Gene3D" id="2.60.200.40">
    <property type="match status" value="1"/>
</dbReference>
<dbReference type="InterPro" id="IPR001206">
    <property type="entry name" value="Diacylglycerol_kinase_cat_dom"/>
</dbReference>
<name>H1DGU2_9BACT</name>
<dbReference type="GO" id="GO:0005524">
    <property type="term" value="F:ATP binding"/>
    <property type="evidence" value="ECO:0007669"/>
    <property type="project" value="UniProtKB-KW"/>
</dbReference>
<gene>
    <name evidence="6" type="ORF">HMPREF9449_01478</name>
</gene>
<dbReference type="EMBL" id="ADMC01000022">
    <property type="protein sequence ID" value="EHP47625.1"/>
    <property type="molecule type" value="Genomic_DNA"/>
</dbReference>
<dbReference type="Gene3D" id="3.40.50.10330">
    <property type="entry name" value="Probable inorganic polyphosphate/atp-NAD kinase, domain 1"/>
    <property type="match status" value="1"/>
</dbReference>
<evidence type="ECO:0000259" key="5">
    <source>
        <dbReference type="PROSITE" id="PS50146"/>
    </source>
</evidence>
<comment type="caution">
    <text evidence="6">The sequence shown here is derived from an EMBL/GenBank/DDBJ whole genome shotgun (WGS) entry which is preliminary data.</text>
</comment>
<keyword evidence="4" id="KW-0067">ATP-binding</keyword>
<dbReference type="HOGENOM" id="CLU_045532_1_2_10"/>
<accession>H1DGU2</accession>
<dbReference type="PATRIC" id="fig|742817.3.peg.1568"/>
<evidence type="ECO:0000313" key="6">
    <source>
        <dbReference type="EMBL" id="EHP47625.1"/>
    </source>
</evidence>
<evidence type="ECO:0000256" key="3">
    <source>
        <dbReference type="ARBA" id="ARBA00022777"/>
    </source>
</evidence>
<keyword evidence="2" id="KW-0547">Nucleotide-binding</keyword>